<accession>A0A2R9SQL9</accession>
<evidence type="ECO:0000313" key="2">
    <source>
        <dbReference type="Proteomes" id="UP000003094"/>
    </source>
</evidence>
<name>A0A2R9SQL9_9BACL</name>
<sequence>MVQCPWCASDVALIDQTCPVCKHEVLPEHLISGPDEETSVQSDPLTEAGCLSMEELMISKFNCRRCGHRDCISQEVSMSGTGVSKIFDIDYHHYLFVSCTRCGFVEVFNPDVLRGHKSGALGTVLDIIWG</sequence>
<proteinExistence type="predicted"/>
<dbReference type="InterPro" id="IPR018652">
    <property type="entry name" value="DUF2082_NA-bd_Znr"/>
</dbReference>
<dbReference type="KEGG" id="pvo:PVOR_20154"/>
<gene>
    <name evidence="1" type="ORF">PVOR_20154</name>
</gene>
<dbReference type="Pfam" id="PF09855">
    <property type="entry name" value="Zn_ribbon_13"/>
    <property type="match status" value="1"/>
</dbReference>
<organism evidence="1 2">
    <name type="scientific">Paenibacillus vortex V453</name>
    <dbReference type="NCBI Taxonomy" id="715225"/>
    <lineage>
        <taxon>Bacteria</taxon>
        <taxon>Bacillati</taxon>
        <taxon>Bacillota</taxon>
        <taxon>Bacilli</taxon>
        <taxon>Bacillales</taxon>
        <taxon>Paenibacillaceae</taxon>
        <taxon>Paenibacillus</taxon>
    </lineage>
</organism>
<protein>
    <submittedName>
        <fullName evidence="1">Uncharacterized protein</fullName>
    </submittedName>
</protein>
<evidence type="ECO:0000313" key="1">
    <source>
        <dbReference type="EMBL" id="EFU39653.1"/>
    </source>
</evidence>
<dbReference type="RefSeq" id="WP_006210853.1">
    <property type="nucleotide sequence ID" value="NZ_ADHJ01000037.1"/>
</dbReference>
<keyword evidence="2" id="KW-1185">Reference proteome</keyword>
<comment type="caution">
    <text evidence="1">The sequence shown here is derived from an EMBL/GenBank/DDBJ whole genome shotgun (WGS) entry which is preliminary data.</text>
</comment>
<dbReference type="Proteomes" id="UP000003094">
    <property type="component" value="Unassembled WGS sequence"/>
</dbReference>
<reference evidence="1 2" key="1">
    <citation type="journal article" date="2010" name="BMC Genomics">
        <title>Genome sequence of the pattern forming Paenibacillus vortex bacterium reveals potential for thriving in complex environments.</title>
        <authorList>
            <person name="Sirota-Madi A."/>
            <person name="Olender T."/>
            <person name="Helman Y."/>
            <person name="Ingham C."/>
            <person name="Brainis I."/>
            <person name="Roth D."/>
            <person name="Hagi E."/>
            <person name="Brodsky L."/>
            <person name="Leshkowitz D."/>
            <person name="Galatenko V."/>
            <person name="Nikolaev V."/>
            <person name="Mugasimangalam R.C."/>
            <person name="Bransburg-Zabary S."/>
            <person name="Gutnick D.L."/>
            <person name="Lancet D."/>
            <person name="Ben-Jacob E."/>
        </authorList>
    </citation>
    <scope>NUCLEOTIDE SEQUENCE [LARGE SCALE GENOMIC DNA]</scope>
    <source>
        <strain evidence="1 2">V453</strain>
    </source>
</reference>
<dbReference type="EMBL" id="ADHJ01000037">
    <property type="protein sequence ID" value="EFU39653.1"/>
    <property type="molecule type" value="Genomic_DNA"/>
</dbReference>
<dbReference type="AlphaFoldDB" id="A0A2R9SQL9"/>